<dbReference type="RefSeq" id="XP_022978546.1">
    <property type="nucleotide sequence ID" value="XM_023122778.1"/>
</dbReference>
<dbReference type="Gene3D" id="2.60.40.150">
    <property type="entry name" value="C2 domain"/>
    <property type="match status" value="1"/>
</dbReference>
<dbReference type="InterPro" id="IPR035892">
    <property type="entry name" value="C2_domain_sf"/>
</dbReference>
<dbReference type="PROSITE" id="PS50004">
    <property type="entry name" value="C2"/>
    <property type="match status" value="1"/>
</dbReference>
<dbReference type="KEGG" id="cmax:111478495"/>
<dbReference type="AlphaFoldDB" id="A0A6J1IMZ4"/>
<evidence type="ECO:0000313" key="2">
    <source>
        <dbReference type="Proteomes" id="UP000504608"/>
    </source>
</evidence>
<dbReference type="Proteomes" id="UP000504608">
    <property type="component" value="Unplaced"/>
</dbReference>
<sequence>MDMEVASFKTSTNFPLYIILGLHNPSSPHREKKQRPFDPNLLSLSIMGAAQKLCSFSCEIRILQAKNIEFISPKNLFVRYYLSAGNNKRIRLNTKQTSSNSDFIWNESFCLECLGSEDSIQSLKQATVVFELRRAKTQHVFGRVLGSSSSSQLLGRAEIPWNQVFESPNMDIDRWVSLVSSNNGSVREGFKQPKLKVGMRVRVAAEMEMEKKRRLRKWSDECGCESKVGHFCGDHEFFALAAAMEFL</sequence>
<dbReference type="InterPro" id="IPR000008">
    <property type="entry name" value="C2_dom"/>
</dbReference>
<dbReference type="SMART" id="SM00239">
    <property type="entry name" value="C2"/>
    <property type="match status" value="1"/>
</dbReference>
<reference evidence="3" key="1">
    <citation type="submission" date="2025-08" db="UniProtKB">
        <authorList>
            <consortium name="RefSeq"/>
        </authorList>
    </citation>
    <scope>IDENTIFICATION</scope>
    <source>
        <tissue evidence="3">Young leaves</tissue>
    </source>
</reference>
<dbReference type="SUPFAM" id="SSF49562">
    <property type="entry name" value="C2 domain (Calcium/lipid-binding domain, CaLB)"/>
    <property type="match status" value="1"/>
</dbReference>
<name>A0A6J1IMZ4_CUCMA</name>
<accession>A0A6J1IMZ4</accession>
<keyword evidence="2" id="KW-1185">Reference proteome</keyword>
<evidence type="ECO:0000259" key="1">
    <source>
        <dbReference type="PROSITE" id="PS50004"/>
    </source>
</evidence>
<dbReference type="PANTHER" id="PTHR35503">
    <property type="entry name" value="OSJNBA0006M15.15 PROTEIN"/>
    <property type="match status" value="1"/>
</dbReference>
<evidence type="ECO:0000313" key="3">
    <source>
        <dbReference type="RefSeq" id="XP_022978546.1"/>
    </source>
</evidence>
<dbReference type="GeneID" id="111478495"/>
<dbReference type="OrthoDB" id="687396at2759"/>
<protein>
    <submittedName>
        <fullName evidence="3">Uncharacterized protein LOC111478495</fullName>
    </submittedName>
</protein>
<feature type="domain" description="C2" evidence="1">
    <location>
        <begin position="38"/>
        <end position="176"/>
    </location>
</feature>
<gene>
    <name evidence="3" type="primary">LOC111478495</name>
</gene>
<organism evidence="2 3">
    <name type="scientific">Cucurbita maxima</name>
    <name type="common">Pumpkin</name>
    <name type="synonym">Winter squash</name>
    <dbReference type="NCBI Taxonomy" id="3661"/>
    <lineage>
        <taxon>Eukaryota</taxon>
        <taxon>Viridiplantae</taxon>
        <taxon>Streptophyta</taxon>
        <taxon>Embryophyta</taxon>
        <taxon>Tracheophyta</taxon>
        <taxon>Spermatophyta</taxon>
        <taxon>Magnoliopsida</taxon>
        <taxon>eudicotyledons</taxon>
        <taxon>Gunneridae</taxon>
        <taxon>Pentapetalae</taxon>
        <taxon>rosids</taxon>
        <taxon>fabids</taxon>
        <taxon>Cucurbitales</taxon>
        <taxon>Cucurbitaceae</taxon>
        <taxon>Cucurbiteae</taxon>
        <taxon>Cucurbita</taxon>
    </lineage>
</organism>
<proteinExistence type="predicted"/>
<dbReference type="PANTHER" id="PTHR35503:SF2">
    <property type="entry name" value="OS04G0455700 PROTEIN"/>
    <property type="match status" value="1"/>
</dbReference>